<accession>A0ABX7N280</accession>
<keyword evidence="4" id="KW-1185">Reference proteome</keyword>
<evidence type="ECO:0000256" key="1">
    <source>
        <dbReference type="PROSITE-ProRule" id="PRU01250"/>
    </source>
</evidence>
<dbReference type="PROSITE" id="PS51902">
    <property type="entry name" value="CLPX_ZB"/>
    <property type="match status" value="1"/>
</dbReference>
<organism evidence="3 4">
    <name type="scientific">Myxococcus landrumensis</name>
    <dbReference type="NCBI Taxonomy" id="2813577"/>
    <lineage>
        <taxon>Bacteria</taxon>
        <taxon>Pseudomonadati</taxon>
        <taxon>Myxococcota</taxon>
        <taxon>Myxococcia</taxon>
        <taxon>Myxococcales</taxon>
        <taxon>Cystobacterineae</taxon>
        <taxon>Myxococcaceae</taxon>
        <taxon>Myxococcus</taxon>
    </lineage>
</organism>
<dbReference type="SUPFAM" id="SSF57716">
    <property type="entry name" value="Glucocorticoid receptor-like (DNA-binding domain)"/>
    <property type="match status" value="1"/>
</dbReference>
<keyword evidence="1" id="KW-0143">Chaperone</keyword>
<dbReference type="Proteomes" id="UP000663090">
    <property type="component" value="Chromosome"/>
</dbReference>
<feature type="binding site" evidence="1">
    <location>
        <position position="14"/>
    </location>
    <ligand>
        <name>Zn(2+)</name>
        <dbReference type="ChEBI" id="CHEBI:29105"/>
    </ligand>
</feature>
<dbReference type="Pfam" id="PF06689">
    <property type="entry name" value="zf-C4_ClpX"/>
    <property type="match status" value="1"/>
</dbReference>
<feature type="domain" description="ClpX-type ZB" evidence="2">
    <location>
        <begin position="1"/>
        <end position="53"/>
    </location>
</feature>
<dbReference type="InterPro" id="IPR010603">
    <property type="entry name" value="Znf_CppX_C4"/>
</dbReference>
<proteinExistence type="inferred from homology"/>
<keyword evidence="1" id="KW-0479">Metal-binding</keyword>
<dbReference type="Gene3D" id="6.20.220.10">
    <property type="entry name" value="ClpX chaperone, C4-type zinc finger domain"/>
    <property type="match status" value="1"/>
</dbReference>
<keyword evidence="1" id="KW-0862">Zinc</keyword>
<sequence length="63" mass="6761">MPQHSLPRRRCSFCGASELRAGRLHAGTAGAAICDSCVVRLFAHLDREAFSPLPAVASRPDKV</sequence>
<evidence type="ECO:0000313" key="3">
    <source>
        <dbReference type="EMBL" id="QSQ12821.1"/>
    </source>
</evidence>
<name>A0ABX7N280_9BACT</name>
<comment type="similarity">
    <text evidence="1">Belongs to the ClpX chaperone family.</text>
</comment>
<feature type="binding site" evidence="1">
    <location>
        <position position="11"/>
    </location>
    <ligand>
        <name>Zn(2+)</name>
        <dbReference type="ChEBI" id="CHEBI:29105"/>
    </ligand>
</feature>
<dbReference type="InterPro" id="IPR059188">
    <property type="entry name" value="Znf_CLPX-like"/>
</dbReference>
<evidence type="ECO:0000259" key="2">
    <source>
        <dbReference type="PROSITE" id="PS51902"/>
    </source>
</evidence>
<dbReference type="RefSeq" id="WP_206714534.1">
    <property type="nucleotide sequence ID" value="NZ_CP071091.1"/>
</dbReference>
<dbReference type="EMBL" id="CP071091">
    <property type="protein sequence ID" value="QSQ12821.1"/>
    <property type="molecule type" value="Genomic_DNA"/>
</dbReference>
<dbReference type="InterPro" id="IPR038366">
    <property type="entry name" value="Znf_CppX_C4_sf"/>
</dbReference>
<protein>
    <recommendedName>
        <fullName evidence="2">ClpX-type ZB domain-containing protein</fullName>
    </recommendedName>
</protein>
<feature type="binding site" evidence="1">
    <location>
        <position position="34"/>
    </location>
    <ligand>
        <name>Zn(2+)</name>
        <dbReference type="ChEBI" id="CHEBI:29105"/>
    </ligand>
</feature>
<gene>
    <name evidence="3" type="ORF">JY572_31405</name>
</gene>
<reference evidence="3 4" key="1">
    <citation type="submission" date="2021-02" db="EMBL/GenBank/DDBJ databases">
        <title>De Novo genome assembly of isolated myxobacteria.</title>
        <authorList>
            <person name="Stevens D.C."/>
        </authorList>
    </citation>
    <scope>NUCLEOTIDE SEQUENCE [LARGE SCALE GENOMIC DNA]</scope>
    <source>
        <strain evidence="3 4">SCHIC003</strain>
    </source>
</reference>
<evidence type="ECO:0000313" key="4">
    <source>
        <dbReference type="Proteomes" id="UP000663090"/>
    </source>
</evidence>
<feature type="binding site" evidence="1">
    <location>
        <position position="37"/>
    </location>
    <ligand>
        <name>Zn(2+)</name>
        <dbReference type="ChEBI" id="CHEBI:29105"/>
    </ligand>
</feature>
<dbReference type="SMART" id="SM00994">
    <property type="entry name" value="zf-C4_ClpX"/>
    <property type="match status" value="1"/>
</dbReference>